<keyword evidence="18" id="KW-0862">Zinc</keyword>
<dbReference type="InterPro" id="IPR054722">
    <property type="entry name" value="PolX-like_BBD"/>
</dbReference>
<dbReference type="PANTHER" id="PTHR42648:SF11">
    <property type="entry name" value="TRANSPOSON TY4-P GAG-POL POLYPROTEIN"/>
    <property type="match status" value="1"/>
</dbReference>
<keyword evidence="13" id="KW-0695">RNA-directed DNA polymerase</keyword>
<evidence type="ECO:0000256" key="16">
    <source>
        <dbReference type="ARBA" id="ARBA00023172"/>
    </source>
</evidence>
<dbReference type="Pfam" id="PF00665">
    <property type="entry name" value="rve"/>
    <property type="match status" value="1"/>
</dbReference>
<evidence type="ECO:0000256" key="4">
    <source>
        <dbReference type="ARBA" id="ARBA00022722"/>
    </source>
</evidence>
<evidence type="ECO:0000259" key="20">
    <source>
        <dbReference type="PROSITE" id="PS50158"/>
    </source>
</evidence>
<keyword evidence="18" id="KW-0863">Zinc-finger</keyword>
<dbReference type="InterPro" id="IPR025724">
    <property type="entry name" value="GAG-pre-integrase_dom"/>
</dbReference>
<evidence type="ECO:0000313" key="22">
    <source>
        <dbReference type="EMBL" id="KMQ85968.1"/>
    </source>
</evidence>
<evidence type="ECO:0000256" key="1">
    <source>
        <dbReference type="ARBA" id="ARBA00002180"/>
    </source>
</evidence>
<dbReference type="EMBL" id="LBMM01012830">
    <property type="protein sequence ID" value="KMQ85968.1"/>
    <property type="molecule type" value="Genomic_DNA"/>
</dbReference>
<protein>
    <submittedName>
        <fullName evidence="22">Gag-pol polyprotein</fullName>
    </submittedName>
</protein>
<keyword evidence="14" id="KW-0239">DNA-directed DNA polymerase</keyword>
<comment type="caution">
    <text evidence="22">The sequence shown here is derived from an EMBL/GenBank/DDBJ whole genome shotgun (WGS) entry which is preliminary data.</text>
</comment>
<keyword evidence="12" id="KW-0229">DNA integration</keyword>
<dbReference type="Pfam" id="PF25597">
    <property type="entry name" value="SH3_retrovirus"/>
    <property type="match status" value="1"/>
</dbReference>
<feature type="compositionally biased region" description="Basic and acidic residues" evidence="19">
    <location>
        <begin position="209"/>
        <end position="220"/>
    </location>
</feature>
<evidence type="ECO:0000256" key="7">
    <source>
        <dbReference type="ARBA" id="ARBA00022750"/>
    </source>
</evidence>
<keyword evidence="6" id="KW-0547">Nucleotide-binding</keyword>
<sequence length="1302" mass="146676">MGNETDDLKLPALSKATYQRWSFEVKSCARSLGVLSVMEGLEERPPGQGKEVIEWDKRDGKASRILTCSLSDDDHAAIRDCISAQEIWAKIKSIYEQKTSENKYLLQQEFFRLKFESSETISSYCAKLLVLSQKLKTVGEEVTDAALVSKMINDLPSRFDHFKHTYMIQAAAGTTLTFEKLREQLLMIETNSDIESKSSNENQALSAKVKTDSKKKPKEKRECYHCGKKGHLKRDCRKLKAEKQTDGTQQTASASMANSLSLMMASNVSGNREQDWLADSGASHHMTMNRSWFCEFEPITENQLSITVGNSGVVYAKGRGSVQVSAHVGNKIIKHKLINVLYVPEIRCNLFSLGSAADNGIEAKISKDNLQLMRNNQVVAIGSRVSDRLYALHFETQVKSKANVAVTGASLQTWHERCGHCSYKTIREMMKGDAVSGMVVTNVRGNESDDQFCEACIFGKHCRKPFDESDTRASRPAELIHFDLCGPMSVESYGKNKLLAVFCDDYTGIVNVYAIKTKDEIVESMADMISEAKAVGHQIRRVRSDNAKEFTSKQMNALLRKHSIVHEYSTPYCAAQNGRVERQNRTIVEMARSMLSGAGLPLALWAEACKTAALIRNMLPLKRLNGKTPAELWTGKKPNIEKLRVYGSKAYAHVNEQFRSKFEPKSKQMILVGYEPKRKAYRLWLPGTNRVEVSRDVIIVEPPSKQQAVLVPTDVNESSNPDPDFEAEVQQQLIEPTQESTTNIDQPIAKRTRKQVKEAQDEQSGSNHTQNKAKTHFAVSATAFIANVVIPQTVEEARALPDKEQWEQSMNSELKALEQNNTYTLVEPPPDCRPIKNRWVFRIKTNPDGSLDKYKARLVIKGCSLREGIDFDQTYSPVARLESVRILLSIAAANDFELYQMDVKSAFLNGKLEDLIFMEQPIGFDDGTGRVCKLNKALYGLPQAPRAWNSRFDAFMKKFGLKPTNADPCVYSNDNYDIYVTLWVDDGLVLGRSKTEIKKLLYEMCKEFDITSSIAKYYLGIEIIRDRKSKKIRLSQTAYMKTILEKFGMSDCNTTQTPMESGIQLIRNLDENGQSGPIADVPYRQIVGSLMYLAVATRPDLSYVVSVLSKFLERPSNAHWNAAKRVLKYLKRTLNVGITFDGNCDQSNQLVAFSDSDYASCPDTRKSISSVVLMFNNGPVIWSSRKQSIVATSTTDAEYVAMCEAAKEVVWIRRLLNELGIHQEHATVLYCDNAAAQLLVKNPVYHRRTKHVDVKFHYTREQVKNGLIEVKHIESSNQLADILTKNLSCNKFKFNCSLLNLK</sequence>
<dbReference type="PROSITE" id="PS50158">
    <property type="entry name" value="ZF_CCHC"/>
    <property type="match status" value="1"/>
</dbReference>
<evidence type="ECO:0000256" key="2">
    <source>
        <dbReference type="ARBA" id="ARBA00022612"/>
    </source>
</evidence>
<dbReference type="GO" id="GO:0006310">
    <property type="term" value="P:DNA recombination"/>
    <property type="evidence" value="ECO:0007669"/>
    <property type="project" value="UniProtKB-KW"/>
</dbReference>
<dbReference type="Pfam" id="PF00098">
    <property type="entry name" value="zf-CCHC"/>
    <property type="match status" value="1"/>
</dbReference>
<dbReference type="Pfam" id="PF22936">
    <property type="entry name" value="Pol_BBD"/>
    <property type="match status" value="1"/>
</dbReference>
<keyword evidence="14" id="KW-0808">Transferase</keyword>
<evidence type="ECO:0000256" key="10">
    <source>
        <dbReference type="ARBA" id="ARBA00022840"/>
    </source>
</evidence>
<evidence type="ECO:0000256" key="18">
    <source>
        <dbReference type="PROSITE-ProRule" id="PRU00047"/>
    </source>
</evidence>
<dbReference type="SUPFAM" id="SSF56672">
    <property type="entry name" value="DNA/RNA polymerases"/>
    <property type="match status" value="1"/>
</dbReference>
<evidence type="ECO:0000256" key="6">
    <source>
        <dbReference type="ARBA" id="ARBA00022741"/>
    </source>
</evidence>
<dbReference type="OrthoDB" id="8188638at2759"/>
<keyword evidence="2" id="KW-1188">Viral release from host cell</keyword>
<dbReference type="InterPro" id="IPR043502">
    <property type="entry name" value="DNA/RNA_pol_sf"/>
</dbReference>
<dbReference type="Proteomes" id="UP000036403">
    <property type="component" value="Unassembled WGS sequence"/>
</dbReference>
<comment type="function">
    <text evidence="1">The aspartyl protease (PR) mediates the proteolytic cleavages of the Gag and Gag-Pol polyproteins after assembly of the VLP.</text>
</comment>
<reference evidence="22 23" key="1">
    <citation type="submission" date="2015-04" db="EMBL/GenBank/DDBJ databases">
        <title>Lasius niger genome sequencing.</title>
        <authorList>
            <person name="Konorov E.A."/>
            <person name="Nikitin M.A."/>
            <person name="Kirill M.V."/>
            <person name="Chang P."/>
        </authorList>
    </citation>
    <scope>NUCLEOTIDE SEQUENCE [LARGE SCALE GENOMIC DNA]</scope>
    <source>
        <tissue evidence="22">Whole</tissue>
    </source>
</reference>
<dbReference type="GO" id="GO:0004519">
    <property type="term" value="F:endonuclease activity"/>
    <property type="evidence" value="ECO:0007669"/>
    <property type="project" value="UniProtKB-KW"/>
</dbReference>
<feature type="compositionally biased region" description="Polar residues" evidence="19">
    <location>
        <begin position="196"/>
        <end position="205"/>
    </location>
</feature>
<evidence type="ECO:0000256" key="5">
    <source>
        <dbReference type="ARBA" id="ARBA00022723"/>
    </source>
</evidence>
<name>A0A0J7K651_LASNI</name>
<feature type="domain" description="CCHC-type" evidence="20">
    <location>
        <begin position="223"/>
        <end position="238"/>
    </location>
</feature>
<dbReference type="InterPro" id="IPR036397">
    <property type="entry name" value="RNaseH_sf"/>
</dbReference>
<dbReference type="PANTHER" id="PTHR42648">
    <property type="entry name" value="TRANSPOSASE, PUTATIVE-RELATED"/>
    <property type="match status" value="1"/>
</dbReference>
<dbReference type="CDD" id="cd09272">
    <property type="entry name" value="RNase_HI_RT_Ty1"/>
    <property type="match status" value="1"/>
</dbReference>
<evidence type="ECO:0000256" key="13">
    <source>
        <dbReference type="ARBA" id="ARBA00022918"/>
    </source>
</evidence>
<dbReference type="GO" id="GO:0015074">
    <property type="term" value="P:DNA integration"/>
    <property type="evidence" value="ECO:0007669"/>
    <property type="project" value="UniProtKB-KW"/>
</dbReference>
<dbReference type="STRING" id="67767.A0A0J7K651"/>
<dbReference type="GO" id="GO:0005524">
    <property type="term" value="F:ATP binding"/>
    <property type="evidence" value="ECO:0007669"/>
    <property type="project" value="UniProtKB-KW"/>
</dbReference>
<accession>A0A0J7K651</accession>
<feature type="region of interest" description="Disordered" evidence="19">
    <location>
        <begin position="747"/>
        <end position="773"/>
    </location>
</feature>
<dbReference type="Gene3D" id="4.10.60.10">
    <property type="entry name" value="Zinc finger, CCHC-type"/>
    <property type="match status" value="1"/>
</dbReference>
<dbReference type="SUPFAM" id="SSF57756">
    <property type="entry name" value="Retrovirus zinc finger-like domains"/>
    <property type="match status" value="1"/>
</dbReference>
<gene>
    <name evidence="22" type="ORF">RF55_15199</name>
</gene>
<keyword evidence="23" id="KW-1185">Reference proteome</keyword>
<feature type="region of interest" description="Disordered" evidence="19">
    <location>
        <begin position="196"/>
        <end position="220"/>
    </location>
</feature>
<dbReference type="InterPro" id="IPR039537">
    <property type="entry name" value="Retrotran_Ty1/copia-like"/>
</dbReference>
<keyword evidence="9" id="KW-0378">Hydrolase</keyword>
<keyword evidence="11" id="KW-0460">Magnesium</keyword>
<dbReference type="PaxDb" id="67767-A0A0J7K651"/>
<evidence type="ECO:0000256" key="3">
    <source>
        <dbReference type="ARBA" id="ARBA00022670"/>
    </source>
</evidence>
<evidence type="ECO:0000256" key="9">
    <source>
        <dbReference type="ARBA" id="ARBA00022801"/>
    </source>
</evidence>
<keyword evidence="3" id="KW-0645">Protease</keyword>
<keyword evidence="17" id="KW-0511">Multifunctional enzyme</keyword>
<dbReference type="SUPFAM" id="SSF53098">
    <property type="entry name" value="Ribonuclease H-like"/>
    <property type="match status" value="1"/>
</dbReference>
<keyword evidence="4" id="KW-0540">Nuclease</keyword>
<dbReference type="GO" id="GO:0003887">
    <property type="term" value="F:DNA-directed DNA polymerase activity"/>
    <property type="evidence" value="ECO:0007669"/>
    <property type="project" value="UniProtKB-KW"/>
</dbReference>
<dbReference type="InterPro" id="IPR012337">
    <property type="entry name" value="RNaseH-like_sf"/>
</dbReference>
<dbReference type="GO" id="GO:0003964">
    <property type="term" value="F:RNA-directed DNA polymerase activity"/>
    <property type="evidence" value="ECO:0007669"/>
    <property type="project" value="UniProtKB-KW"/>
</dbReference>
<keyword evidence="16" id="KW-0233">DNA recombination</keyword>
<organism evidence="22 23">
    <name type="scientific">Lasius niger</name>
    <name type="common">Black garden ant</name>
    <dbReference type="NCBI Taxonomy" id="67767"/>
    <lineage>
        <taxon>Eukaryota</taxon>
        <taxon>Metazoa</taxon>
        <taxon>Ecdysozoa</taxon>
        <taxon>Arthropoda</taxon>
        <taxon>Hexapoda</taxon>
        <taxon>Insecta</taxon>
        <taxon>Pterygota</taxon>
        <taxon>Neoptera</taxon>
        <taxon>Endopterygota</taxon>
        <taxon>Hymenoptera</taxon>
        <taxon>Apocrita</taxon>
        <taxon>Aculeata</taxon>
        <taxon>Formicoidea</taxon>
        <taxon>Formicidae</taxon>
        <taxon>Formicinae</taxon>
        <taxon>Lasius</taxon>
        <taxon>Lasius</taxon>
    </lineage>
</organism>
<dbReference type="InterPro" id="IPR001584">
    <property type="entry name" value="Integrase_cat-core"/>
</dbReference>
<evidence type="ECO:0000256" key="12">
    <source>
        <dbReference type="ARBA" id="ARBA00022908"/>
    </source>
</evidence>
<dbReference type="GO" id="GO:0004190">
    <property type="term" value="F:aspartic-type endopeptidase activity"/>
    <property type="evidence" value="ECO:0007669"/>
    <property type="project" value="UniProtKB-KW"/>
</dbReference>
<dbReference type="InterPro" id="IPR057670">
    <property type="entry name" value="SH3_retrovirus"/>
</dbReference>
<evidence type="ECO:0000256" key="17">
    <source>
        <dbReference type="ARBA" id="ARBA00023268"/>
    </source>
</evidence>
<dbReference type="GO" id="GO:0008270">
    <property type="term" value="F:zinc ion binding"/>
    <property type="evidence" value="ECO:0007669"/>
    <property type="project" value="UniProtKB-KW"/>
</dbReference>
<keyword evidence="5" id="KW-0479">Metal-binding</keyword>
<evidence type="ECO:0000256" key="19">
    <source>
        <dbReference type="SAM" id="MobiDB-lite"/>
    </source>
</evidence>
<feature type="compositionally biased region" description="Polar residues" evidence="19">
    <location>
        <begin position="762"/>
        <end position="772"/>
    </location>
</feature>
<dbReference type="InterPro" id="IPR001878">
    <property type="entry name" value="Znf_CCHC"/>
</dbReference>
<dbReference type="GO" id="GO:0042575">
    <property type="term" value="C:DNA polymerase complex"/>
    <property type="evidence" value="ECO:0007669"/>
    <property type="project" value="UniProtKB-ARBA"/>
</dbReference>
<dbReference type="InterPro" id="IPR036875">
    <property type="entry name" value="Znf_CCHC_sf"/>
</dbReference>
<evidence type="ECO:0000256" key="15">
    <source>
        <dbReference type="ARBA" id="ARBA00023113"/>
    </source>
</evidence>
<evidence type="ECO:0000256" key="11">
    <source>
        <dbReference type="ARBA" id="ARBA00022842"/>
    </source>
</evidence>
<dbReference type="Pfam" id="PF14223">
    <property type="entry name" value="Retrotran_gag_2"/>
    <property type="match status" value="1"/>
</dbReference>
<keyword evidence="8" id="KW-0255">Endonuclease</keyword>
<feature type="domain" description="Integrase catalytic" evidence="21">
    <location>
        <begin position="472"/>
        <end position="637"/>
    </location>
</feature>
<evidence type="ECO:0000256" key="8">
    <source>
        <dbReference type="ARBA" id="ARBA00022759"/>
    </source>
</evidence>
<keyword evidence="14" id="KW-0548">Nucleotidyltransferase</keyword>
<proteinExistence type="predicted"/>
<dbReference type="Pfam" id="PF07727">
    <property type="entry name" value="RVT_2"/>
    <property type="match status" value="1"/>
</dbReference>
<keyword evidence="10" id="KW-0067">ATP-binding</keyword>
<dbReference type="SMART" id="SM00343">
    <property type="entry name" value="ZnF_C2HC"/>
    <property type="match status" value="1"/>
</dbReference>
<dbReference type="Pfam" id="PF13976">
    <property type="entry name" value="gag_pre-integrs"/>
    <property type="match status" value="1"/>
</dbReference>
<dbReference type="InterPro" id="IPR013103">
    <property type="entry name" value="RVT_2"/>
</dbReference>
<keyword evidence="15" id="KW-0917">Virion maturation</keyword>
<dbReference type="GO" id="GO:0003676">
    <property type="term" value="F:nucleic acid binding"/>
    <property type="evidence" value="ECO:0007669"/>
    <property type="project" value="InterPro"/>
</dbReference>
<dbReference type="Gene3D" id="3.30.420.10">
    <property type="entry name" value="Ribonuclease H-like superfamily/Ribonuclease H"/>
    <property type="match status" value="1"/>
</dbReference>
<evidence type="ECO:0000256" key="14">
    <source>
        <dbReference type="ARBA" id="ARBA00022932"/>
    </source>
</evidence>
<dbReference type="GO" id="GO:0006508">
    <property type="term" value="P:proteolysis"/>
    <property type="evidence" value="ECO:0007669"/>
    <property type="project" value="UniProtKB-KW"/>
</dbReference>
<evidence type="ECO:0000259" key="21">
    <source>
        <dbReference type="PROSITE" id="PS50994"/>
    </source>
</evidence>
<dbReference type="PROSITE" id="PS50994">
    <property type="entry name" value="INTEGRASE"/>
    <property type="match status" value="1"/>
</dbReference>
<evidence type="ECO:0000313" key="23">
    <source>
        <dbReference type="Proteomes" id="UP000036403"/>
    </source>
</evidence>
<keyword evidence="7" id="KW-0064">Aspartyl protease</keyword>